<keyword evidence="9 12" id="KW-0472">Membrane</keyword>
<dbReference type="EMBL" id="AB091772">
    <property type="protein sequence ID" value="BAD18999.1"/>
    <property type="molecule type" value="Genomic_DNA"/>
</dbReference>
<evidence type="ECO:0000256" key="9">
    <source>
        <dbReference type="ARBA" id="ARBA00023136"/>
    </source>
</evidence>
<feature type="transmembrane region" description="Helical" evidence="12">
    <location>
        <begin position="159"/>
        <end position="177"/>
    </location>
</feature>
<comment type="similarity">
    <text evidence="2">Belongs to the ATPase A chain family.</text>
</comment>
<name>Q6L9V9_9MAXI</name>
<dbReference type="InterPro" id="IPR045083">
    <property type="entry name" value="ATP_synth_F0_asu_bact/mt"/>
</dbReference>
<keyword evidence="13" id="KW-0496">Mitochondrion</keyword>
<evidence type="ECO:0000256" key="4">
    <source>
        <dbReference type="ARBA" id="ARBA00022547"/>
    </source>
</evidence>
<evidence type="ECO:0000256" key="2">
    <source>
        <dbReference type="ARBA" id="ARBA00006810"/>
    </source>
</evidence>
<dbReference type="CDD" id="cd00310">
    <property type="entry name" value="ATP-synt_Fo_a_6"/>
    <property type="match status" value="1"/>
</dbReference>
<evidence type="ECO:0000256" key="3">
    <source>
        <dbReference type="ARBA" id="ARBA00022448"/>
    </source>
</evidence>
<keyword evidence="10" id="KW-0066">ATP synthesis</keyword>
<evidence type="ECO:0000256" key="6">
    <source>
        <dbReference type="ARBA" id="ARBA00022781"/>
    </source>
</evidence>
<evidence type="ECO:0000256" key="8">
    <source>
        <dbReference type="ARBA" id="ARBA00023065"/>
    </source>
</evidence>
<keyword evidence="5 12" id="KW-0812">Transmembrane</keyword>
<dbReference type="AlphaFoldDB" id="Q6L9V9"/>
<protein>
    <recommendedName>
        <fullName evidence="11">ATP synthase subunit a</fullName>
    </recommendedName>
</protein>
<dbReference type="GO" id="GO:0005743">
    <property type="term" value="C:mitochondrial inner membrane"/>
    <property type="evidence" value="ECO:0007669"/>
    <property type="project" value="UniProtKB-SubCell"/>
</dbReference>
<evidence type="ECO:0000256" key="12">
    <source>
        <dbReference type="SAM" id="Phobius"/>
    </source>
</evidence>
<keyword evidence="6" id="KW-0375">Hydrogen ion transport</keyword>
<dbReference type="NCBIfam" id="TIGR01131">
    <property type="entry name" value="ATP_synt_6_or_A"/>
    <property type="match status" value="1"/>
</dbReference>
<feature type="transmembrane region" description="Helical" evidence="12">
    <location>
        <begin position="20"/>
        <end position="40"/>
    </location>
</feature>
<dbReference type="InterPro" id="IPR023011">
    <property type="entry name" value="ATP_synth_F0_asu_AS"/>
</dbReference>
<dbReference type="GO" id="GO:0045259">
    <property type="term" value="C:proton-transporting ATP synthase complex"/>
    <property type="evidence" value="ECO:0007669"/>
    <property type="project" value="UniProtKB-KW"/>
</dbReference>
<evidence type="ECO:0000256" key="1">
    <source>
        <dbReference type="ARBA" id="ARBA00004141"/>
    </source>
</evidence>
<dbReference type="PROSITE" id="PS00449">
    <property type="entry name" value="ATPASE_A"/>
    <property type="match status" value="1"/>
</dbReference>
<dbReference type="SUPFAM" id="SSF81336">
    <property type="entry name" value="F1F0 ATP synthase subunit A"/>
    <property type="match status" value="1"/>
</dbReference>
<dbReference type="PANTHER" id="PTHR11410">
    <property type="entry name" value="ATP SYNTHASE SUBUNIT A"/>
    <property type="match status" value="1"/>
</dbReference>
<dbReference type="GO" id="GO:0046933">
    <property type="term" value="F:proton-transporting ATP synthase activity, rotational mechanism"/>
    <property type="evidence" value="ECO:0007669"/>
    <property type="project" value="TreeGrafter"/>
</dbReference>
<evidence type="ECO:0000256" key="5">
    <source>
        <dbReference type="ARBA" id="ARBA00022692"/>
    </source>
</evidence>
<comment type="subcellular location">
    <subcellularLocation>
        <location evidence="1">Membrane</location>
        <topology evidence="1">Multi-pass membrane protein</topology>
    </subcellularLocation>
    <subcellularLocation>
        <location evidence="11">Mitochondrion inner membrane</location>
        <topology evidence="11">Multi-pass membrane protein</topology>
    </subcellularLocation>
</comment>
<evidence type="ECO:0000313" key="13">
    <source>
        <dbReference type="EMBL" id="BAD18999.1"/>
    </source>
</evidence>
<feature type="transmembrane region" description="Helical" evidence="12">
    <location>
        <begin position="189"/>
        <end position="222"/>
    </location>
</feature>
<keyword evidence="3" id="KW-0813">Transport</keyword>
<organism evidence="13">
    <name type="scientific">Eucalanus bungii</name>
    <dbReference type="NCBI Taxonomy" id="121138"/>
    <lineage>
        <taxon>Eukaryota</taxon>
        <taxon>Metazoa</taxon>
        <taxon>Ecdysozoa</taxon>
        <taxon>Arthropoda</taxon>
        <taxon>Crustacea</taxon>
        <taxon>Multicrustacea</taxon>
        <taxon>Hexanauplia</taxon>
        <taxon>Copepoda</taxon>
        <taxon>Calanoida</taxon>
        <taxon>Eucalanidae</taxon>
        <taxon>Eucalanus</taxon>
    </lineage>
</organism>
<dbReference type="PANTHER" id="PTHR11410:SF0">
    <property type="entry name" value="ATP SYNTHASE SUBUNIT A"/>
    <property type="match status" value="1"/>
</dbReference>
<dbReference type="PRINTS" id="PR00123">
    <property type="entry name" value="ATPASEA"/>
</dbReference>
<keyword evidence="4" id="KW-0138">CF(0)</keyword>
<proteinExistence type="inferred from homology"/>
<evidence type="ECO:0000256" key="10">
    <source>
        <dbReference type="ARBA" id="ARBA00023310"/>
    </source>
</evidence>
<dbReference type="Gene3D" id="1.20.120.220">
    <property type="entry name" value="ATP synthase, F0 complex, subunit A"/>
    <property type="match status" value="1"/>
</dbReference>
<reference evidence="13" key="1">
    <citation type="journal article" date="2004" name="Gene">
        <title>Large-scale gene rearrangements in the mitochondrial genomes of two calanoid copepods Eucalanus bungii and Neocalanus cristatus (Crustacea), with notes on new versatile primers for the srRNA and COI genes.</title>
        <authorList>
            <person name="Machida R.J."/>
            <person name="Miya M.U."/>
            <person name="Nishida M."/>
            <person name="Nishida S."/>
        </authorList>
    </citation>
    <scope>NUCLEOTIDE SEQUENCE</scope>
</reference>
<keyword evidence="7 12" id="KW-1133">Transmembrane helix</keyword>
<keyword evidence="8" id="KW-0406">Ion transport</keyword>
<dbReference type="Pfam" id="PF00119">
    <property type="entry name" value="ATP-synt_A"/>
    <property type="match status" value="1"/>
</dbReference>
<gene>
    <name evidence="13" type="primary">ATPase6</name>
</gene>
<evidence type="ECO:0000256" key="7">
    <source>
        <dbReference type="ARBA" id="ARBA00022989"/>
    </source>
</evidence>
<feature type="transmembrane region" description="Helical" evidence="12">
    <location>
        <begin position="102"/>
        <end position="121"/>
    </location>
</feature>
<dbReference type="InterPro" id="IPR035908">
    <property type="entry name" value="F0_ATP_A_sf"/>
</dbReference>
<accession>Q6L9V9</accession>
<dbReference type="InterPro" id="IPR000568">
    <property type="entry name" value="ATP_synth_F0_asu"/>
</dbReference>
<sequence>MGNLFSSFDPSVSIMGTLLPMNWAAALIPVVLLPQVYWMVGSQVSKTFGMLMSYLETELSAVFGPLAMPGTFPVFISIFMFVIFSNFMGLCPYVFTSSSHLSMTLALGLPLWLGSMLWSTVFQFNSLMAHLVPSGTPGPLMPLMVVIESVSNIIRPGTLSIRLAANMVAGHLLLTLLGSQGPALSSFLLMFLMLALILLLMLEVGVACIQAYVFTVLSSLYLNELSSPAFNKTMV</sequence>
<geneLocation type="mitochondrion" evidence="13"/>
<evidence type="ECO:0000256" key="11">
    <source>
        <dbReference type="RuleBase" id="RU004450"/>
    </source>
</evidence>